<dbReference type="GO" id="GO:0016829">
    <property type="term" value="F:lyase activity"/>
    <property type="evidence" value="ECO:0007669"/>
    <property type="project" value="UniProtKB-KW"/>
</dbReference>
<dbReference type="InterPro" id="IPR001279">
    <property type="entry name" value="Metallo-B-lactamas"/>
</dbReference>
<accession>A0A1B2E1C8</accession>
<reference evidence="5" key="1">
    <citation type="submission" date="2016-08" db="EMBL/GenBank/DDBJ databases">
        <title>Complete Genome Seqeunce of Paenibacillus sp. nov. IHBB 9852 from high altitute lake of Indian trans-Himalayas.</title>
        <authorList>
            <person name="Kiran S."/>
            <person name="Swarnkar M.K."/>
            <person name="Rana A."/>
            <person name="Tewari R."/>
            <person name="Gulati A."/>
        </authorList>
    </citation>
    <scope>NUCLEOTIDE SEQUENCE [LARGE SCALE GENOMIC DNA]</scope>
    <source>
        <strain evidence="5">IHBB 9852</strain>
    </source>
</reference>
<dbReference type="AlphaFoldDB" id="A0A1B2E1C8"/>
<comment type="catalytic activity">
    <reaction evidence="1">
        <text>3',5'-cyclic CMP + H2O = CMP + H(+)</text>
        <dbReference type="Rhea" id="RHEA:72675"/>
        <dbReference type="ChEBI" id="CHEBI:15377"/>
        <dbReference type="ChEBI" id="CHEBI:15378"/>
        <dbReference type="ChEBI" id="CHEBI:58003"/>
        <dbReference type="ChEBI" id="CHEBI:60377"/>
    </reaction>
    <physiologicalReaction direction="left-to-right" evidence="1">
        <dbReference type="Rhea" id="RHEA:72676"/>
    </physiologicalReaction>
</comment>
<proteinExistence type="predicted"/>
<evidence type="ECO:0000313" key="5">
    <source>
        <dbReference type="EMBL" id="ANY73722.1"/>
    </source>
</evidence>
<feature type="domain" description="Metallo-beta-lactamase" evidence="4">
    <location>
        <begin position="52"/>
        <end position="227"/>
    </location>
</feature>
<dbReference type="EMBL" id="CP016809">
    <property type="protein sequence ID" value="ANY73722.1"/>
    <property type="molecule type" value="Genomic_DNA"/>
</dbReference>
<protein>
    <submittedName>
        <fullName evidence="5">Carbon-phosphorus lyase</fullName>
    </submittedName>
</protein>
<dbReference type="RefSeq" id="WP_099478013.1">
    <property type="nucleotide sequence ID" value="NZ_CP016809.1"/>
</dbReference>
<dbReference type="SUPFAM" id="SSF56281">
    <property type="entry name" value="Metallo-hydrolase/oxidoreductase"/>
    <property type="match status" value="1"/>
</dbReference>
<dbReference type="InterPro" id="IPR036866">
    <property type="entry name" value="RibonucZ/Hydroxyglut_hydro"/>
</dbReference>
<dbReference type="Gene3D" id="3.60.15.10">
    <property type="entry name" value="Ribonuclease Z/Hydroxyacylglutathione hydrolase-like"/>
    <property type="match status" value="1"/>
</dbReference>
<name>A0A1B2E1C8_9BACL</name>
<comment type="catalytic activity">
    <reaction evidence="3">
        <text>3',5'-cyclic UMP + H2O = UMP + H(+)</text>
        <dbReference type="Rhea" id="RHEA:70575"/>
        <dbReference type="ChEBI" id="CHEBI:15377"/>
        <dbReference type="ChEBI" id="CHEBI:15378"/>
        <dbReference type="ChEBI" id="CHEBI:57865"/>
        <dbReference type="ChEBI" id="CHEBI:184387"/>
    </reaction>
    <physiologicalReaction direction="left-to-right" evidence="3">
        <dbReference type="Rhea" id="RHEA:70576"/>
    </physiologicalReaction>
</comment>
<evidence type="ECO:0000256" key="1">
    <source>
        <dbReference type="ARBA" id="ARBA00034221"/>
    </source>
</evidence>
<gene>
    <name evidence="5" type="ORF">BBD41_14705</name>
</gene>
<evidence type="ECO:0000259" key="4">
    <source>
        <dbReference type="Pfam" id="PF12706"/>
    </source>
</evidence>
<dbReference type="KEGG" id="pib:BBD41_14705"/>
<dbReference type="Pfam" id="PF12706">
    <property type="entry name" value="Lactamase_B_2"/>
    <property type="match status" value="1"/>
</dbReference>
<evidence type="ECO:0000256" key="3">
    <source>
        <dbReference type="ARBA" id="ARBA00048505"/>
    </source>
</evidence>
<dbReference type="PANTHER" id="PTHR42663:SF6">
    <property type="entry name" value="HYDROLASE C777.06C-RELATED"/>
    <property type="match status" value="1"/>
</dbReference>
<keyword evidence="5" id="KW-0456">Lyase</keyword>
<evidence type="ECO:0000256" key="2">
    <source>
        <dbReference type="ARBA" id="ARBA00034301"/>
    </source>
</evidence>
<comment type="function">
    <text evidence="2">Counteracts the endogenous Pycsar antiviral defense system. Phosphodiesterase that enables metal-dependent hydrolysis of host cyclic nucleotide Pycsar defense signals such as cCMP and cUMP.</text>
</comment>
<sequence length="272" mass="30931">MKIHFLGTAAAEGFPNAFCHCEYCNKARELGGKNIRTRTSAIIDDVIKFDYSPDSYMQALRDNIDLGAIEHLLVTHSHSDHYNAADLECRREGIAHGLQHPMHIYGNGTVMHHTRAAIGRFEGQRYAFHLVRPFETFRMGDARVTPLLADHDRMETCLLYVIEKDGKALLYGHDSGWFPEATWAWLKGKNLDCAILDCTHGYTGNSRDRNHMCVETVLEAQREFQKENILKPEGKIVVTHFSHNSKLLHDEFVRIFNPVGIVPAYDGLIINI</sequence>
<dbReference type="PANTHER" id="PTHR42663">
    <property type="entry name" value="HYDROLASE C777.06C-RELATED-RELATED"/>
    <property type="match status" value="1"/>
</dbReference>
<organism evidence="5">
    <name type="scientific">Paenibacillus ihbetae</name>
    <dbReference type="NCBI Taxonomy" id="1870820"/>
    <lineage>
        <taxon>Bacteria</taxon>
        <taxon>Bacillati</taxon>
        <taxon>Bacillota</taxon>
        <taxon>Bacilli</taxon>
        <taxon>Bacillales</taxon>
        <taxon>Paenibacillaceae</taxon>
        <taxon>Paenibacillus</taxon>
    </lineage>
</organism>